<sequence>MRDLKSRFPPRLTRQKCPLGRLQESWPCALVLESVWRSFSIPGTYFSQCVLRARL</sequence>
<name>A0AAD9LY90_9PEZI</name>
<reference evidence="1" key="1">
    <citation type="submission" date="2021-06" db="EMBL/GenBank/DDBJ databases">
        <title>Comparative genomics, transcriptomics and evolutionary studies reveal genomic signatures of adaptation to plant cell wall in hemibiotrophic fungi.</title>
        <authorList>
            <consortium name="DOE Joint Genome Institute"/>
            <person name="Baroncelli R."/>
            <person name="Diaz J.F."/>
            <person name="Benocci T."/>
            <person name="Peng M."/>
            <person name="Battaglia E."/>
            <person name="Haridas S."/>
            <person name="Andreopoulos W."/>
            <person name="Labutti K."/>
            <person name="Pangilinan J."/>
            <person name="Floch G.L."/>
            <person name="Makela M.R."/>
            <person name="Henrissat B."/>
            <person name="Grigoriev I.V."/>
            <person name="Crouch J.A."/>
            <person name="De Vries R.P."/>
            <person name="Sukno S.A."/>
            <person name="Thon M.R."/>
        </authorList>
    </citation>
    <scope>NUCLEOTIDE SEQUENCE</scope>
    <source>
        <strain evidence="1">MAFF235873</strain>
    </source>
</reference>
<evidence type="ECO:0000313" key="1">
    <source>
        <dbReference type="EMBL" id="KAK2025317.1"/>
    </source>
</evidence>
<proteinExistence type="predicted"/>
<dbReference type="EMBL" id="MU842940">
    <property type="protein sequence ID" value="KAK2025317.1"/>
    <property type="molecule type" value="Genomic_DNA"/>
</dbReference>
<keyword evidence="2" id="KW-1185">Reference proteome</keyword>
<evidence type="ECO:0000313" key="2">
    <source>
        <dbReference type="Proteomes" id="UP001232148"/>
    </source>
</evidence>
<accession>A0AAD9LY90</accession>
<protein>
    <submittedName>
        <fullName evidence="1">Uncharacterized protein</fullName>
    </submittedName>
</protein>
<comment type="caution">
    <text evidence="1">The sequence shown here is derived from an EMBL/GenBank/DDBJ whole genome shotgun (WGS) entry which is preliminary data.</text>
</comment>
<dbReference type="AlphaFoldDB" id="A0AAD9LY90"/>
<dbReference type="Proteomes" id="UP001232148">
    <property type="component" value="Unassembled WGS sequence"/>
</dbReference>
<gene>
    <name evidence="1" type="ORF">LX32DRAFT_65342</name>
</gene>
<organism evidence="1 2">
    <name type="scientific">Colletotrichum zoysiae</name>
    <dbReference type="NCBI Taxonomy" id="1216348"/>
    <lineage>
        <taxon>Eukaryota</taxon>
        <taxon>Fungi</taxon>
        <taxon>Dikarya</taxon>
        <taxon>Ascomycota</taxon>
        <taxon>Pezizomycotina</taxon>
        <taxon>Sordariomycetes</taxon>
        <taxon>Hypocreomycetidae</taxon>
        <taxon>Glomerellales</taxon>
        <taxon>Glomerellaceae</taxon>
        <taxon>Colletotrichum</taxon>
        <taxon>Colletotrichum graminicola species complex</taxon>
    </lineage>
</organism>